<evidence type="ECO:0000313" key="6">
    <source>
        <dbReference type="Proteomes" id="UP000278222"/>
    </source>
</evidence>
<keyword evidence="6" id="KW-1185">Reference proteome</keyword>
<dbReference type="PANTHER" id="PTHR23407:SF1">
    <property type="entry name" value="5-FORMYLTETRAHYDROFOLATE CYCLO-LIGASE"/>
    <property type="match status" value="1"/>
</dbReference>
<comment type="similarity">
    <text evidence="1 4">Belongs to the 5-formyltetrahydrofolate cyclo-ligase family.</text>
</comment>
<accession>A0A3N1KZG0</accession>
<evidence type="ECO:0000256" key="1">
    <source>
        <dbReference type="ARBA" id="ARBA00010638"/>
    </source>
</evidence>
<dbReference type="InterPro" id="IPR024185">
    <property type="entry name" value="FTHF_cligase-like_sf"/>
</dbReference>
<dbReference type="GO" id="GO:0035999">
    <property type="term" value="P:tetrahydrofolate interconversion"/>
    <property type="evidence" value="ECO:0007669"/>
    <property type="project" value="TreeGrafter"/>
</dbReference>
<reference evidence="5 6" key="1">
    <citation type="submission" date="2018-11" db="EMBL/GenBank/DDBJ databases">
        <title>Genomic Encyclopedia of Type Strains, Phase IV (KMG-IV): sequencing the most valuable type-strain genomes for metagenomic binning, comparative biology and taxonomic classification.</title>
        <authorList>
            <person name="Goeker M."/>
        </authorList>
    </citation>
    <scope>NUCLEOTIDE SEQUENCE [LARGE SCALE GENOMIC DNA]</scope>
    <source>
        <strain evidence="5 6">DSM 5900</strain>
    </source>
</reference>
<evidence type="ECO:0000256" key="3">
    <source>
        <dbReference type="ARBA" id="ARBA00022840"/>
    </source>
</evidence>
<dbReference type="GO" id="GO:0030272">
    <property type="term" value="F:5-formyltetrahydrofolate cyclo-ligase activity"/>
    <property type="evidence" value="ECO:0007669"/>
    <property type="project" value="UniProtKB-EC"/>
</dbReference>
<dbReference type="GO" id="GO:0005524">
    <property type="term" value="F:ATP binding"/>
    <property type="evidence" value="ECO:0007669"/>
    <property type="project" value="UniProtKB-KW"/>
</dbReference>
<proteinExistence type="inferred from homology"/>
<dbReference type="EC" id="6.3.3.2" evidence="4"/>
<keyword evidence="2 4" id="KW-0547">Nucleotide-binding</keyword>
<dbReference type="Pfam" id="PF01812">
    <property type="entry name" value="5-FTHF_cyc-lig"/>
    <property type="match status" value="1"/>
</dbReference>
<sequence>MADRPDDDLPAGYASPPCFMHELDPAWLGLPAAPEDAQQRRDVARWRKAERQRLIAARMALDPSLRRHWCDRIAAHLDASLGPLDGLTVSGWWPIRAEPDLRTWADTLPDRGASYALPVVAEKGRPLVFRRWRRGDRLEPGVWNIPTPVDGPEVVPDIVLAPIVGFDRACWRLGYGGGYFDRTLAVLPAGRTVVGVGFSLFAIPTIYPQPHDIPMGMIVTEEGRRSEYLNR</sequence>
<name>A0A3N1KZG0_9PROT</name>
<evidence type="ECO:0000256" key="4">
    <source>
        <dbReference type="RuleBase" id="RU361279"/>
    </source>
</evidence>
<dbReference type="NCBIfam" id="TIGR02727">
    <property type="entry name" value="MTHFS_bact"/>
    <property type="match status" value="1"/>
</dbReference>
<comment type="caution">
    <text evidence="5">The sequence shown here is derived from an EMBL/GenBank/DDBJ whole genome shotgun (WGS) entry which is preliminary data.</text>
</comment>
<dbReference type="InterPro" id="IPR002698">
    <property type="entry name" value="FTHF_cligase"/>
</dbReference>
<dbReference type="EMBL" id="RJKX01000016">
    <property type="protein sequence ID" value="ROP83586.1"/>
    <property type="molecule type" value="Genomic_DNA"/>
</dbReference>
<evidence type="ECO:0000313" key="5">
    <source>
        <dbReference type="EMBL" id="ROP83586.1"/>
    </source>
</evidence>
<organism evidence="5 6">
    <name type="scientific">Stella humosa</name>
    <dbReference type="NCBI Taxonomy" id="94"/>
    <lineage>
        <taxon>Bacteria</taxon>
        <taxon>Pseudomonadati</taxon>
        <taxon>Pseudomonadota</taxon>
        <taxon>Alphaproteobacteria</taxon>
        <taxon>Rhodospirillales</taxon>
        <taxon>Stellaceae</taxon>
        <taxon>Stella</taxon>
    </lineage>
</organism>
<dbReference type="GO" id="GO:0046872">
    <property type="term" value="F:metal ion binding"/>
    <property type="evidence" value="ECO:0007669"/>
    <property type="project" value="UniProtKB-KW"/>
</dbReference>
<dbReference type="OrthoDB" id="9801938at2"/>
<dbReference type="Gene3D" id="3.40.50.10420">
    <property type="entry name" value="NagB/RpiA/CoA transferase-like"/>
    <property type="match status" value="1"/>
</dbReference>
<keyword evidence="4" id="KW-0460">Magnesium</keyword>
<keyword evidence="4" id="KW-0479">Metal-binding</keyword>
<dbReference type="Proteomes" id="UP000278222">
    <property type="component" value="Unassembled WGS sequence"/>
</dbReference>
<keyword evidence="3 4" id="KW-0067">ATP-binding</keyword>
<dbReference type="InterPro" id="IPR037171">
    <property type="entry name" value="NagB/RpiA_transferase-like"/>
</dbReference>
<protein>
    <recommendedName>
        <fullName evidence="4">5-formyltetrahydrofolate cyclo-ligase</fullName>
        <ecNumber evidence="4">6.3.3.2</ecNumber>
    </recommendedName>
</protein>
<comment type="catalytic activity">
    <reaction evidence="4">
        <text>(6S)-5-formyl-5,6,7,8-tetrahydrofolate + ATP = (6R)-5,10-methenyltetrahydrofolate + ADP + phosphate</text>
        <dbReference type="Rhea" id="RHEA:10488"/>
        <dbReference type="ChEBI" id="CHEBI:30616"/>
        <dbReference type="ChEBI" id="CHEBI:43474"/>
        <dbReference type="ChEBI" id="CHEBI:57455"/>
        <dbReference type="ChEBI" id="CHEBI:57457"/>
        <dbReference type="ChEBI" id="CHEBI:456216"/>
        <dbReference type="EC" id="6.3.3.2"/>
    </reaction>
</comment>
<dbReference type="GO" id="GO:0009396">
    <property type="term" value="P:folic acid-containing compound biosynthetic process"/>
    <property type="evidence" value="ECO:0007669"/>
    <property type="project" value="TreeGrafter"/>
</dbReference>
<dbReference type="PANTHER" id="PTHR23407">
    <property type="entry name" value="ATPASE INHIBITOR/5-FORMYLTETRAHYDROFOLATE CYCLO-LIGASE"/>
    <property type="match status" value="1"/>
</dbReference>
<dbReference type="AlphaFoldDB" id="A0A3N1KZG0"/>
<dbReference type="SUPFAM" id="SSF100950">
    <property type="entry name" value="NagB/RpiA/CoA transferase-like"/>
    <property type="match status" value="1"/>
</dbReference>
<comment type="cofactor">
    <cofactor evidence="4">
        <name>Mg(2+)</name>
        <dbReference type="ChEBI" id="CHEBI:18420"/>
    </cofactor>
</comment>
<dbReference type="RefSeq" id="WP_123693906.1">
    <property type="nucleotide sequence ID" value="NZ_AP019700.1"/>
</dbReference>
<evidence type="ECO:0000256" key="2">
    <source>
        <dbReference type="ARBA" id="ARBA00022741"/>
    </source>
</evidence>
<gene>
    <name evidence="5" type="ORF">EDC65_4234</name>
</gene>